<proteinExistence type="predicted"/>
<name>A0A9N8YP93_FUNMO</name>
<reference evidence="1" key="1">
    <citation type="submission" date="2021-06" db="EMBL/GenBank/DDBJ databases">
        <authorList>
            <person name="Kallberg Y."/>
            <person name="Tangrot J."/>
            <person name="Rosling A."/>
        </authorList>
    </citation>
    <scope>NUCLEOTIDE SEQUENCE</scope>
    <source>
        <strain evidence="1">87-6 pot B 2015</strain>
    </source>
</reference>
<keyword evidence="2" id="KW-1185">Reference proteome</keyword>
<protein>
    <submittedName>
        <fullName evidence="1">14215_t:CDS:1</fullName>
    </submittedName>
</protein>
<sequence>MGLHYILTASLTKGNYKSLLAHDLLKVAVLDKLLTNNSPTYFLISSIINSLICNYYKCYDTEL</sequence>
<dbReference type="AlphaFoldDB" id="A0A9N8YP93"/>
<dbReference type="Proteomes" id="UP000789375">
    <property type="component" value="Unassembled WGS sequence"/>
</dbReference>
<evidence type="ECO:0000313" key="2">
    <source>
        <dbReference type="Proteomes" id="UP000789375"/>
    </source>
</evidence>
<gene>
    <name evidence="1" type="ORF">FMOSSE_LOCUS461</name>
</gene>
<organism evidence="1 2">
    <name type="scientific">Funneliformis mosseae</name>
    <name type="common">Endomycorrhizal fungus</name>
    <name type="synonym">Glomus mosseae</name>
    <dbReference type="NCBI Taxonomy" id="27381"/>
    <lineage>
        <taxon>Eukaryota</taxon>
        <taxon>Fungi</taxon>
        <taxon>Fungi incertae sedis</taxon>
        <taxon>Mucoromycota</taxon>
        <taxon>Glomeromycotina</taxon>
        <taxon>Glomeromycetes</taxon>
        <taxon>Glomerales</taxon>
        <taxon>Glomeraceae</taxon>
        <taxon>Funneliformis</taxon>
    </lineage>
</organism>
<evidence type="ECO:0000313" key="1">
    <source>
        <dbReference type="EMBL" id="CAG8436996.1"/>
    </source>
</evidence>
<dbReference type="EMBL" id="CAJVPP010000043">
    <property type="protein sequence ID" value="CAG8436996.1"/>
    <property type="molecule type" value="Genomic_DNA"/>
</dbReference>
<comment type="caution">
    <text evidence="1">The sequence shown here is derived from an EMBL/GenBank/DDBJ whole genome shotgun (WGS) entry which is preliminary data.</text>
</comment>
<accession>A0A9N8YP93</accession>